<organism evidence="2 3">
    <name type="scientific">Rhodococcus jostii (strain RHA1)</name>
    <dbReference type="NCBI Taxonomy" id="101510"/>
    <lineage>
        <taxon>Bacteria</taxon>
        <taxon>Bacillati</taxon>
        <taxon>Actinomycetota</taxon>
        <taxon>Actinomycetes</taxon>
        <taxon>Mycobacteriales</taxon>
        <taxon>Nocardiaceae</taxon>
        <taxon>Rhodococcus</taxon>
    </lineage>
</organism>
<gene>
    <name evidence="2" type="ordered locus">RHA1_ro02952</name>
</gene>
<protein>
    <submittedName>
        <fullName evidence="2">Uncharacterized protein</fullName>
    </submittedName>
</protein>
<dbReference type="KEGG" id="rha:RHA1_ro02952"/>
<evidence type="ECO:0000256" key="1">
    <source>
        <dbReference type="SAM" id="MobiDB-lite"/>
    </source>
</evidence>
<dbReference type="Proteomes" id="UP000008710">
    <property type="component" value="Chromosome"/>
</dbReference>
<dbReference type="eggNOG" id="ENOG5031WQP">
    <property type="taxonomic scope" value="Bacteria"/>
</dbReference>
<accession>Q0SCH9</accession>
<name>Q0SCH9_RHOJR</name>
<feature type="region of interest" description="Disordered" evidence="1">
    <location>
        <begin position="14"/>
        <end position="40"/>
    </location>
</feature>
<proteinExistence type="predicted"/>
<evidence type="ECO:0000313" key="3">
    <source>
        <dbReference type="Proteomes" id="UP000008710"/>
    </source>
</evidence>
<dbReference type="AlphaFoldDB" id="Q0SCH9"/>
<reference evidence="3" key="1">
    <citation type="journal article" date="2006" name="Proc. Natl. Acad. Sci. U.S.A.">
        <title>The complete genome of Rhodococcus sp. RHA1 provides insights into a catabolic powerhouse.</title>
        <authorList>
            <person name="McLeod M.P."/>
            <person name="Warren R.L."/>
            <person name="Hsiao W.W.L."/>
            <person name="Araki N."/>
            <person name="Myhre M."/>
            <person name="Fernandes C."/>
            <person name="Miyazawa D."/>
            <person name="Wong W."/>
            <person name="Lillquist A.L."/>
            <person name="Wang D."/>
            <person name="Dosanjh M."/>
            <person name="Hara H."/>
            <person name="Petrescu A."/>
            <person name="Morin R.D."/>
            <person name="Yang G."/>
            <person name="Stott J.M."/>
            <person name="Schein J.E."/>
            <person name="Shin H."/>
            <person name="Smailus D."/>
            <person name="Siddiqui A.S."/>
            <person name="Marra M.A."/>
            <person name="Jones S.J.M."/>
            <person name="Holt R."/>
            <person name="Brinkman F.S.L."/>
            <person name="Miyauchi K."/>
            <person name="Fukuda M."/>
            <person name="Davies J.E."/>
            <person name="Mohn W.W."/>
            <person name="Eltis L.D."/>
        </authorList>
    </citation>
    <scope>NUCLEOTIDE SEQUENCE [LARGE SCALE GENOMIC DNA]</scope>
    <source>
        <strain evidence="3">RHA1</strain>
    </source>
</reference>
<dbReference type="HOGENOM" id="CLU_197512_0_0_11"/>
<sequence length="80" mass="8789">MSVTLCAVDYPPRPCHGGNGTTSPRKRSIMESTSQPSPRECPDCHALTADLEAHKLWHSRLVHDIATAVDKDISRRAHTA</sequence>
<dbReference type="EMBL" id="CP000431">
    <property type="protein sequence ID" value="ABG94757.1"/>
    <property type="molecule type" value="Genomic_DNA"/>
</dbReference>
<evidence type="ECO:0000313" key="2">
    <source>
        <dbReference type="EMBL" id="ABG94757.1"/>
    </source>
</evidence>